<feature type="transmembrane region" description="Helical" evidence="1">
    <location>
        <begin position="95"/>
        <end position="116"/>
    </location>
</feature>
<evidence type="ECO:0000256" key="1">
    <source>
        <dbReference type="SAM" id="Phobius"/>
    </source>
</evidence>
<evidence type="ECO:0000313" key="3">
    <source>
        <dbReference type="Proteomes" id="UP000000269"/>
    </source>
</evidence>
<gene>
    <name evidence="2" type="ordered locus">Clos_1008</name>
</gene>
<evidence type="ECO:0008006" key="4">
    <source>
        <dbReference type="Google" id="ProtNLM"/>
    </source>
</evidence>
<keyword evidence="1" id="KW-1133">Transmembrane helix</keyword>
<proteinExistence type="predicted"/>
<dbReference type="Pfam" id="PF12725">
    <property type="entry name" value="DUF3810"/>
    <property type="match status" value="1"/>
</dbReference>
<dbReference type="EMBL" id="CP000853">
    <property type="protein sequence ID" value="ABW18555.1"/>
    <property type="molecule type" value="Genomic_DNA"/>
</dbReference>
<accession>A8MG17</accession>
<name>A8MG17_ALKOO</name>
<dbReference type="HOGENOM" id="CLU_052630_0_0_9"/>
<dbReference type="OrthoDB" id="1048788at2"/>
<protein>
    <recommendedName>
        <fullName evidence="4">DUF3810 domain-containing protein</fullName>
    </recommendedName>
</protein>
<keyword evidence="1" id="KW-0812">Transmembrane</keyword>
<reference evidence="3" key="1">
    <citation type="submission" date="2007-10" db="EMBL/GenBank/DDBJ databases">
        <title>Complete genome of Alkaliphilus oremlandii OhILAs.</title>
        <authorList>
            <person name="Copeland A."/>
            <person name="Lucas S."/>
            <person name="Lapidus A."/>
            <person name="Barry K."/>
            <person name="Detter J.C."/>
            <person name="Glavina del Rio T."/>
            <person name="Hammon N."/>
            <person name="Israni S."/>
            <person name="Dalin E."/>
            <person name="Tice H."/>
            <person name="Pitluck S."/>
            <person name="Chain P."/>
            <person name="Malfatti S."/>
            <person name="Shin M."/>
            <person name="Vergez L."/>
            <person name="Schmutz J."/>
            <person name="Larimer F."/>
            <person name="Land M."/>
            <person name="Hauser L."/>
            <person name="Kyrpides N."/>
            <person name="Mikhailova N."/>
            <person name="Stolz J.F."/>
            <person name="Dawson A."/>
            <person name="Fisher E."/>
            <person name="Crable B."/>
            <person name="Perera E."/>
            <person name="Lisak J."/>
            <person name="Ranganathan M."/>
            <person name="Basu P."/>
            <person name="Richardson P."/>
        </authorList>
    </citation>
    <scope>NUCLEOTIDE SEQUENCE [LARGE SCALE GENOMIC DNA]</scope>
    <source>
        <strain evidence="3">OhILAs</strain>
    </source>
</reference>
<evidence type="ECO:0000313" key="2">
    <source>
        <dbReference type="EMBL" id="ABW18555.1"/>
    </source>
</evidence>
<dbReference type="KEGG" id="aoe:Clos_1008"/>
<sequence length="365" mass="41414">MDTGYHRKNKLRIPWQFAIAFLCFLLSRFMVHHGEVLEKYYSSTLNKWTIQLVSKITGIFPFSLAEILYVGHLIAIPVVAAVFIYKLLKGGAFQFLYKVATYLCILYIVFMGMWGLNYSRMSVGTMLNLKVTTYSEEELYELTEALVEKANELRENIIENPEGVVTLKGGYRDVLTRADEGYKILGKSIGVFSGNYGKAKPILLSKPMLYTGITGMYFPFTSEANVNIATHDLLLPATVLHEIAHQRGFASEDEANYIAYLSASAHPDWDFKYSGTMLALIHSMKALSKQNAQLASELTRNYSEGLKRDIHNYNEFWKNYEGNVNKTADKVNDLYLKVNGKVEGTKSYGKMVDLLLAHFIKYGEI</sequence>
<dbReference type="Proteomes" id="UP000000269">
    <property type="component" value="Chromosome"/>
</dbReference>
<dbReference type="STRING" id="350688.Clos_1008"/>
<keyword evidence="3" id="KW-1185">Reference proteome</keyword>
<dbReference type="InterPro" id="IPR024294">
    <property type="entry name" value="DUF3810"/>
</dbReference>
<feature type="transmembrane region" description="Helical" evidence="1">
    <location>
        <begin position="67"/>
        <end position="88"/>
    </location>
</feature>
<organism evidence="2 3">
    <name type="scientific">Alkaliphilus oremlandii (strain OhILAs)</name>
    <name type="common">Clostridium oremlandii (strain OhILAs)</name>
    <dbReference type="NCBI Taxonomy" id="350688"/>
    <lineage>
        <taxon>Bacteria</taxon>
        <taxon>Bacillati</taxon>
        <taxon>Bacillota</taxon>
        <taxon>Clostridia</taxon>
        <taxon>Peptostreptococcales</taxon>
        <taxon>Natronincolaceae</taxon>
        <taxon>Alkaliphilus</taxon>
    </lineage>
</organism>
<feature type="transmembrane region" description="Helical" evidence="1">
    <location>
        <begin position="12"/>
        <end position="31"/>
    </location>
</feature>
<dbReference type="eggNOG" id="ENOG502Z7T3">
    <property type="taxonomic scope" value="Bacteria"/>
</dbReference>
<dbReference type="AlphaFoldDB" id="A8MG17"/>
<keyword evidence="1" id="KW-0472">Membrane</keyword>